<comment type="caution">
    <text evidence="4">The sequence shown here is derived from an EMBL/GenBank/DDBJ whole genome shotgun (WGS) entry which is preliminary data.</text>
</comment>
<dbReference type="InterPro" id="IPR003719">
    <property type="entry name" value="Phenazine_PhzF-like"/>
</dbReference>
<organism evidence="4 5">
    <name type="scientific">Coccomyxa viridis</name>
    <dbReference type="NCBI Taxonomy" id="1274662"/>
    <lineage>
        <taxon>Eukaryota</taxon>
        <taxon>Viridiplantae</taxon>
        <taxon>Chlorophyta</taxon>
        <taxon>core chlorophytes</taxon>
        <taxon>Trebouxiophyceae</taxon>
        <taxon>Trebouxiophyceae incertae sedis</taxon>
        <taxon>Coccomyxaceae</taxon>
        <taxon>Coccomyxa</taxon>
    </lineage>
</organism>
<dbReference type="PANTHER" id="PTHR13774:SF17">
    <property type="entry name" value="PHENAZINE BIOSYNTHESIS-LIKE DOMAIN-CONTAINING PROTEIN"/>
    <property type="match status" value="1"/>
</dbReference>
<name>A0AAV1IG65_9CHLO</name>
<feature type="active site" evidence="3">
    <location>
        <position position="48"/>
    </location>
</feature>
<evidence type="ECO:0000256" key="3">
    <source>
        <dbReference type="PIRSR" id="PIRSR016184-1"/>
    </source>
</evidence>
<dbReference type="EMBL" id="CAUYUE010000014">
    <property type="protein sequence ID" value="CAK0786301.1"/>
    <property type="molecule type" value="Genomic_DNA"/>
</dbReference>
<gene>
    <name evidence="4" type="ORF">CVIRNUC_009514</name>
</gene>
<dbReference type="AlphaFoldDB" id="A0AAV1IG65"/>
<sequence length="289" mass="31245">MVKKVTLYQVDAFTTKRFSGNPAAVCILEETLSDDLMQQIAAEMNLSETAFIKRLPSSEGILYSLRWFTPIVEIPLCGHGTVASAASLLEGEGINCTELHFQTRESGVLTVKRSADQLYHLSVPYLHPEPPSSAMQHLCTVSLEIILDSLPGAHCLAVRHNERVSKKVFIALEGLSQEQFEAWKPPIDQLRAIPNGQGVIVSCAGQAGQPELLLRFFAPWAGIDEDPVTGSAYAVAGPWWAKKLGKACFTARQCSKRGGDLTITVDEASGRVDVAGGAILVTKGSLLLD</sequence>
<accession>A0AAV1IG65</accession>
<evidence type="ECO:0008006" key="6">
    <source>
        <dbReference type="Google" id="ProtNLM"/>
    </source>
</evidence>
<dbReference type="Pfam" id="PF02567">
    <property type="entry name" value="PhzC-PhzF"/>
    <property type="match status" value="1"/>
</dbReference>
<keyword evidence="5" id="KW-1185">Reference proteome</keyword>
<reference evidence="4 5" key="1">
    <citation type="submission" date="2023-10" db="EMBL/GenBank/DDBJ databases">
        <authorList>
            <person name="Maclean D."/>
            <person name="Macfadyen A."/>
        </authorList>
    </citation>
    <scope>NUCLEOTIDE SEQUENCE [LARGE SCALE GENOMIC DNA]</scope>
</reference>
<dbReference type="GO" id="GO:0005737">
    <property type="term" value="C:cytoplasm"/>
    <property type="evidence" value="ECO:0007669"/>
    <property type="project" value="TreeGrafter"/>
</dbReference>
<comment type="similarity">
    <text evidence="1">Belongs to the PhzF family.</text>
</comment>
<proteinExistence type="inferred from homology"/>
<keyword evidence="2" id="KW-0413">Isomerase</keyword>
<protein>
    <recommendedName>
        <fullName evidence="6">Phenazine biosynthesis PhzC/PhzF protein</fullName>
    </recommendedName>
</protein>
<evidence type="ECO:0000256" key="2">
    <source>
        <dbReference type="ARBA" id="ARBA00023235"/>
    </source>
</evidence>
<dbReference type="NCBIfam" id="TIGR00654">
    <property type="entry name" value="PhzF_family"/>
    <property type="match status" value="1"/>
</dbReference>
<evidence type="ECO:0000313" key="4">
    <source>
        <dbReference type="EMBL" id="CAK0786301.1"/>
    </source>
</evidence>
<dbReference type="GO" id="GO:0016853">
    <property type="term" value="F:isomerase activity"/>
    <property type="evidence" value="ECO:0007669"/>
    <property type="project" value="UniProtKB-KW"/>
</dbReference>
<evidence type="ECO:0000256" key="1">
    <source>
        <dbReference type="ARBA" id="ARBA00008270"/>
    </source>
</evidence>
<dbReference type="PANTHER" id="PTHR13774">
    <property type="entry name" value="PHENAZINE BIOSYNTHESIS PROTEIN"/>
    <property type="match status" value="1"/>
</dbReference>
<dbReference type="SUPFAM" id="SSF54506">
    <property type="entry name" value="Diaminopimelate epimerase-like"/>
    <property type="match status" value="1"/>
</dbReference>
<evidence type="ECO:0000313" key="5">
    <source>
        <dbReference type="Proteomes" id="UP001314263"/>
    </source>
</evidence>
<dbReference type="PIRSF" id="PIRSF016184">
    <property type="entry name" value="PhzC_PhzF"/>
    <property type="match status" value="1"/>
</dbReference>
<dbReference type="Proteomes" id="UP001314263">
    <property type="component" value="Unassembled WGS sequence"/>
</dbReference>
<dbReference type="Gene3D" id="3.10.310.10">
    <property type="entry name" value="Diaminopimelate Epimerase, Chain A, domain 1"/>
    <property type="match status" value="2"/>
</dbReference>